<sequence length="228" mass="25706">MKRYYALIILTVIAQGSAFGQLEEGFRRWRAGVMTGPHLTIQVPEIPGVDQTVGIMTAADVGYALQNSHKGWSLHFQPGVNRWKTNQVNGEQGSDYYLEWKWKSATINLPLLVRYTILQGRVRPFAEMGASYLVRNYWKVKGSGQTCQNETCYPNEFDDKGNSSLEKGRFSALAGVGVEFGLGKITIPVTVRWNEQLKKIERFDDAFTGMQYTIPRSRTIQVAIGVTF</sequence>
<proteinExistence type="predicted"/>
<accession>A0AAU8FKY4</accession>
<reference evidence="2" key="1">
    <citation type="submission" date="2024-06" db="EMBL/GenBank/DDBJ databases">
        <title>Sequencing and assembly of the genome of Dyadobacter sp. strain 676, a symbiont of Cyamopsis tetragonoloba.</title>
        <authorList>
            <person name="Guro P."/>
            <person name="Sazanova A."/>
            <person name="Kuznetsova I."/>
            <person name="Belimov A."/>
            <person name="Safronova V."/>
        </authorList>
    </citation>
    <scope>NUCLEOTIDE SEQUENCE</scope>
    <source>
        <strain evidence="2">676</strain>
    </source>
</reference>
<organism evidence="2">
    <name type="scientific">Dyadobacter sp. 676</name>
    <dbReference type="NCBI Taxonomy" id="3088362"/>
    <lineage>
        <taxon>Bacteria</taxon>
        <taxon>Pseudomonadati</taxon>
        <taxon>Bacteroidota</taxon>
        <taxon>Cytophagia</taxon>
        <taxon>Cytophagales</taxon>
        <taxon>Spirosomataceae</taxon>
        <taxon>Dyadobacter</taxon>
    </lineage>
</organism>
<protein>
    <submittedName>
        <fullName evidence="2">Outer membrane beta-barrel protein</fullName>
    </submittedName>
</protein>
<dbReference type="Pfam" id="PF13568">
    <property type="entry name" value="OMP_b-brl_2"/>
    <property type="match status" value="1"/>
</dbReference>
<dbReference type="EMBL" id="CP159289">
    <property type="protein sequence ID" value="XCH24710.1"/>
    <property type="molecule type" value="Genomic_DNA"/>
</dbReference>
<feature type="domain" description="Outer membrane protein beta-barrel" evidence="1">
    <location>
        <begin position="24"/>
        <end position="186"/>
    </location>
</feature>
<gene>
    <name evidence="2" type="ORF">ABV298_31205</name>
</gene>
<dbReference type="RefSeq" id="WP_353720025.1">
    <property type="nucleotide sequence ID" value="NZ_CP159289.1"/>
</dbReference>
<dbReference type="InterPro" id="IPR025665">
    <property type="entry name" value="Beta-barrel_OMP_2"/>
</dbReference>
<dbReference type="AlphaFoldDB" id="A0AAU8FKY4"/>
<name>A0AAU8FKY4_9BACT</name>
<evidence type="ECO:0000259" key="1">
    <source>
        <dbReference type="Pfam" id="PF13568"/>
    </source>
</evidence>
<evidence type="ECO:0000313" key="2">
    <source>
        <dbReference type="EMBL" id="XCH24710.1"/>
    </source>
</evidence>